<feature type="domain" description="Teneurin-like YD-shell" evidence="4">
    <location>
        <begin position="517"/>
        <end position="672"/>
    </location>
</feature>
<dbReference type="EMBL" id="FNBN01000003">
    <property type="protein sequence ID" value="SDG05909.1"/>
    <property type="molecule type" value="Genomic_DNA"/>
</dbReference>
<dbReference type="InterPro" id="IPR050708">
    <property type="entry name" value="T6SS_VgrG/RHS"/>
</dbReference>
<dbReference type="RefSeq" id="WP_089832775.1">
    <property type="nucleotide sequence ID" value="NZ_FNBN01000003.1"/>
</dbReference>
<dbReference type="STRING" id="104663.SAMN04488121_103323"/>
<evidence type="ECO:0000256" key="2">
    <source>
        <dbReference type="SAM" id="MobiDB-lite"/>
    </source>
</evidence>
<dbReference type="InterPro" id="IPR006530">
    <property type="entry name" value="YD"/>
</dbReference>
<dbReference type="Pfam" id="PF20148">
    <property type="entry name" value="DUF6531"/>
    <property type="match status" value="1"/>
</dbReference>
<evidence type="ECO:0000313" key="5">
    <source>
        <dbReference type="EMBL" id="SDG05909.1"/>
    </source>
</evidence>
<name>A0A1G7R6Y0_CHIFI</name>
<dbReference type="PANTHER" id="PTHR32305:SF15">
    <property type="entry name" value="PROTEIN RHSA-RELATED"/>
    <property type="match status" value="1"/>
</dbReference>
<dbReference type="OrthoDB" id="9765204at2"/>
<feature type="region of interest" description="Disordered" evidence="2">
    <location>
        <begin position="1303"/>
        <end position="1354"/>
    </location>
</feature>
<dbReference type="InterPro" id="IPR056823">
    <property type="entry name" value="TEN-like_YD-shell"/>
</dbReference>
<dbReference type="InterPro" id="IPR022385">
    <property type="entry name" value="Rhs_assc_core"/>
</dbReference>
<evidence type="ECO:0000256" key="1">
    <source>
        <dbReference type="ARBA" id="ARBA00022737"/>
    </source>
</evidence>
<organism evidence="5 6">
    <name type="scientific">Chitinophaga filiformis</name>
    <name type="common">Myxococcus filiformis</name>
    <name type="synonym">Flexibacter filiformis</name>
    <dbReference type="NCBI Taxonomy" id="104663"/>
    <lineage>
        <taxon>Bacteria</taxon>
        <taxon>Pseudomonadati</taxon>
        <taxon>Bacteroidota</taxon>
        <taxon>Chitinophagia</taxon>
        <taxon>Chitinophagales</taxon>
        <taxon>Chitinophagaceae</taxon>
        <taxon>Chitinophaga</taxon>
    </lineage>
</organism>
<evidence type="ECO:0000313" key="6">
    <source>
        <dbReference type="Proteomes" id="UP000199045"/>
    </source>
</evidence>
<dbReference type="CDD" id="cd14740">
    <property type="entry name" value="PAAR_4"/>
    <property type="match status" value="1"/>
</dbReference>
<reference evidence="5 6" key="1">
    <citation type="submission" date="2016-10" db="EMBL/GenBank/DDBJ databases">
        <authorList>
            <person name="de Groot N.N."/>
        </authorList>
    </citation>
    <scope>NUCLEOTIDE SEQUENCE [LARGE SCALE GENOMIC DNA]</scope>
    <source>
        <strain evidence="5 6">DSM 527</strain>
    </source>
</reference>
<feature type="domain" description="Teneurin-like YD-shell" evidence="4">
    <location>
        <begin position="346"/>
        <end position="446"/>
    </location>
</feature>
<feature type="compositionally biased region" description="Basic and acidic residues" evidence="2">
    <location>
        <begin position="1330"/>
        <end position="1340"/>
    </location>
</feature>
<accession>A0A1G7R6Y0</accession>
<proteinExistence type="predicted"/>
<feature type="domain" description="Teneurin-like YD-shell" evidence="4">
    <location>
        <begin position="898"/>
        <end position="1203"/>
    </location>
</feature>
<dbReference type="NCBIfam" id="TIGR01643">
    <property type="entry name" value="YD_repeat_2x"/>
    <property type="match status" value="5"/>
</dbReference>
<protein>
    <submittedName>
        <fullName evidence="5">RHS repeat-associated core domain-containing protein</fullName>
    </submittedName>
</protein>
<dbReference type="Pfam" id="PF25023">
    <property type="entry name" value="TEN_YD-shell"/>
    <property type="match status" value="3"/>
</dbReference>
<keyword evidence="1" id="KW-0677">Repeat</keyword>
<dbReference type="InterPro" id="IPR045351">
    <property type="entry name" value="DUF6531"/>
</dbReference>
<sequence length="1354" mass="155394">MLVSNKHFVPVIGLDIHIVLLLGFPIPLPHPYIGFVVDPMDYIPFIGATTKVNHVPRGVSDTSGIIIIFIHFPMGGPWLLAPLIGHDSVNFYGSKKVKTEGRLMSPTGHMLMTCNDIGIPLSLQPGKKMIPKPSMYLPTSFTIPLSFGKPVMVGGPYVPDWAGVLINLIASFGFGALMKGLKKVVTKFNHALQKTFGSNKLSNFLCKLGLEPVDLVQGIVIYDGVDFELPGPIPLTWARSWNSDSPHKGVLGHAMHFSYDMRVQEYAQEGITLVLLKNGRSAVFSYTPSGMPGEYNRHEQLTLTRTDINSYLLYDQQEKLFYTFHKLHPADKQYRLVSIHDKAGFIITFHYNFKGDLQRIIDTAGRQLHIENDKSGRIIRVTTQHRGQERLMVSYEYNEAGDLSAIIDANNKAIRMIYEDHLMIQRTDRNGQSFYWEYDRQRRCIHAWGEKGVLEGYIAYHPEKGYNVLTDSLGNETTYYYTPDFVVHQVKDALGHSTFTEYTEDFEIYRYIDEEGNATGFSYDEWGNCIALTKADGATRSFTYDEEGNLLLVKDAQGNTRSYVYNEHNGLLHTITEADGSLIMFEYDQQQLLRKVERLRAGSTLLEYDEDLNLTSVTLPDKATYSWQYDAWGQCIRSNNPQQESQYFQYDALGRVTDIRTPDGNHIRLGYNAYDEVIHAKDKHHDIRFTYTQLGSLQSREENGTKIHFILDTEERLVAVVNEHGESYRFKRNQRGEVIEETGFDNVSRFLKRDAKGNVIRIDRPGKRSTIYEYDYNYRVTRAEHSDGSWETFSYNRNGQLVEAINENSSVRFERDVSGNIVREWQNEHELSTTFNKYGKRLHVRSSLGADIRYERNHNGVVTRITTTDESIDDPWTAQITRNLRGLETERILPGCIVNRRVYDDAGLPVHHSVSHHTRTVRSRYYRWDANQQLRQIINALDKGVSTFSHDSFGHLSRAQYEDGQFDYRLPDKMGNLYKTPERKDRKYTAGGQLKESSQARFEYDEEGNLTRKITKEGTVWEYAWYGNGMLKQVIRPDKQAVSFEYDALGRRTAKIFKQQITRWLWDGNVPLHEWHYPVKQRPVTTIDEDGNILTPTEPVPAETLTTWTFEADAAVPAARISAGKKYSLIADYLGTPCEAYDDEGNNVWSCELDIYGNVRKLAGDRHFVPFRYQGQYEDAETGLYYNRFRYYSPEEGSYISHDPTGLFGGIHLYAYVKKPDAYVDIFGLNPIEWVDPKSLNFSQGYVGHQVEEYAQAMKDGNWDWSRSPLEVAEIDGHRVSLDNRRLMAAQMAEVPQVPIRIVNLDDPRPDGGTYRSNLEKKLNSKPKRRPDLQKADLRPHGSPNKPTIVYPNK</sequence>
<feature type="domain" description="DUF6531" evidence="3">
    <location>
        <begin position="211"/>
        <end position="284"/>
    </location>
</feature>
<evidence type="ECO:0000259" key="3">
    <source>
        <dbReference type="Pfam" id="PF20148"/>
    </source>
</evidence>
<dbReference type="NCBIfam" id="TIGR03696">
    <property type="entry name" value="Rhs_assc_core"/>
    <property type="match status" value="1"/>
</dbReference>
<dbReference type="Proteomes" id="UP000199045">
    <property type="component" value="Unassembled WGS sequence"/>
</dbReference>
<dbReference type="Gene3D" id="2.180.10.10">
    <property type="entry name" value="RHS repeat-associated core"/>
    <property type="match status" value="3"/>
</dbReference>
<evidence type="ECO:0000259" key="4">
    <source>
        <dbReference type="Pfam" id="PF25023"/>
    </source>
</evidence>
<dbReference type="PANTHER" id="PTHR32305">
    <property type="match status" value="1"/>
</dbReference>
<gene>
    <name evidence="5" type="ORF">SAMN04488121_103323</name>
</gene>